<sequence>MEIERFTFMGTGERVVKVSGTGINVYIAESVPVEVLEMFMKRMRSQMARRIGRLRHAERRWKRRRLKRVRVRVRRCWLKKRRHKPRERSRMPRR</sequence>
<gene>
    <name evidence="1" type="ORF">GNZ12_13870</name>
    <name evidence="2" type="ORF">GNZ12_34090</name>
</gene>
<accession>A0ABX2BZJ8</accession>
<reference evidence="2 3" key="1">
    <citation type="submission" date="2019-11" db="EMBL/GenBank/DDBJ databases">
        <title>Metabolism of dissolved organic matter in forest soils.</title>
        <authorList>
            <person name="Cyle K.T."/>
            <person name="Wilhelm R.C."/>
            <person name="Martinez C.E."/>
        </authorList>
    </citation>
    <scope>NUCLEOTIDE SEQUENCE [LARGE SCALE GENOMIC DNA]</scope>
    <source>
        <strain evidence="2 3">1N</strain>
    </source>
</reference>
<organism evidence="2 3">
    <name type="scientific">Paraburkholderia solitsugae</name>
    <dbReference type="NCBI Taxonomy" id="2675748"/>
    <lineage>
        <taxon>Bacteria</taxon>
        <taxon>Pseudomonadati</taxon>
        <taxon>Pseudomonadota</taxon>
        <taxon>Betaproteobacteria</taxon>
        <taxon>Burkholderiales</taxon>
        <taxon>Burkholderiaceae</taxon>
        <taxon>Paraburkholderia</taxon>
    </lineage>
</organism>
<evidence type="ECO:0000313" key="3">
    <source>
        <dbReference type="Proteomes" id="UP000652198"/>
    </source>
</evidence>
<evidence type="ECO:0000313" key="1">
    <source>
        <dbReference type="EMBL" id="NPT42374.1"/>
    </source>
</evidence>
<dbReference type="EMBL" id="WOEY01000132">
    <property type="protein sequence ID" value="NPT46269.1"/>
    <property type="molecule type" value="Genomic_DNA"/>
</dbReference>
<keyword evidence="3" id="KW-1185">Reference proteome</keyword>
<protein>
    <submittedName>
        <fullName evidence="2">Uncharacterized protein</fullName>
    </submittedName>
</protein>
<comment type="caution">
    <text evidence="2">The sequence shown here is derived from an EMBL/GenBank/DDBJ whole genome shotgun (WGS) entry which is preliminary data.</text>
</comment>
<proteinExistence type="predicted"/>
<evidence type="ECO:0000313" key="2">
    <source>
        <dbReference type="EMBL" id="NPT46269.1"/>
    </source>
</evidence>
<dbReference type="EMBL" id="WOEY01000057">
    <property type="protein sequence ID" value="NPT42374.1"/>
    <property type="molecule type" value="Genomic_DNA"/>
</dbReference>
<dbReference type="RefSeq" id="WP_172310865.1">
    <property type="nucleotide sequence ID" value="NZ_WOEY01000057.1"/>
</dbReference>
<name>A0ABX2BZJ8_9BURK</name>
<dbReference type="Proteomes" id="UP000652198">
    <property type="component" value="Unassembled WGS sequence"/>
</dbReference>